<organism evidence="2 3">
    <name type="scientific">Chloropicon primus</name>
    <dbReference type="NCBI Taxonomy" id="1764295"/>
    <lineage>
        <taxon>Eukaryota</taxon>
        <taxon>Viridiplantae</taxon>
        <taxon>Chlorophyta</taxon>
        <taxon>Chloropicophyceae</taxon>
        <taxon>Chloropicales</taxon>
        <taxon>Chloropicaceae</taxon>
        <taxon>Chloropicon</taxon>
    </lineage>
</organism>
<gene>
    <name evidence="2" type="ORF">A3770_05p37760</name>
</gene>
<feature type="region of interest" description="Disordered" evidence="1">
    <location>
        <begin position="219"/>
        <end position="242"/>
    </location>
</feature>
<proteinExistence type="predicted"/>
<evidence type="ECO:0000313" key="3">
    <source>
        <dbReference type="Proteomes" id="UP000316726"/>
    </source>
</evidence>
<dbReference type="Gene3D" id="1.10.1200.210">
    <property type="entry name" value="Chaperonin-like RbcX"/>
    <property type="match status" value="1"/>
</dbReference>
<keyword evidence="3" id="KW-1185">Reference proteome</keyword>
<dbReference type="AlphaFoldDB" id="A0A5B8MKV6"/>
<name>A0A5B8MKV6_9CHLO</name>
<evidence type="ECO:0000256" key="1">
    <source>
        <dbReference type="SAM" id="MobiDB-lite"/>
    </source>
</evidence>
<dbReference type="OrthoDB" id="546456at2759"/>
<accession>A0A5B8MKV6</accession>
<dbReference type="SUPFAM" id="SSF158615">
    <property type="entry name" value="RbcX-like"/>
    <property type="match status" value="1"/>
</dbReference>
<dbReference type="Proteomes" id="UP000316726">
    <property type="component" value="Chromosome 5"/>
</dbReference>
<dbReference type="STRING" id="1764295.A0A5B8MKV6"/>
<reference evidence="2 3" key="1">
    <citation type="submission" date="2018-07" db="EMBL/GenBank/DDBJ databases">
        <title>The complete nuclear genome of the prasinophyte Chloropicon primus (CCMP1205).</title>
        <authorList>
            <person name="Pombert J.-F."/>
            <person name="Otis C."/>
            <person name="Turmel M."/>
            <person name="Lemieux C."/>
        </authorList>
    </citation>
    <scope>NUCLEOTIDE SEQUENCE [LARGE SCALE GENOMIC DNA]</scope>
    <source>
        <strain evidence="2 3">CCMP1205</strain>
    </source>
</reference>
<dbReference type="EMBL" id="CP031038">
    <property type="protein sequence ID" value="QDZ21258.1"/>
    <property type="molecule type" value="Genomic_DNA"/>
</dbReference>
<sequence>MSRYNATTTGRGTGGVVVVVLGRSGATTKREACSPSFSCSRGASSCHTGGPSRAFDVAVGARRRVRAEAKSRPLRPDDSPLRDGNRDRLLGLLTERAAKTLLQYCSETNQHLYHWLTDYIKQNPIPRDGQFQDVSGETFLVNLMLAPAVEARAQPWLDPLFDCSKPLTVDPRNVAQRIMDIRVALSKEFQEDLNRIDEENMDLLRSSLMVSLEAKTYSHPIVPDPEDVEKNATEEEGGESAQ</sequence>
<evidence type="ECO:0000313" key="2">
    <source>
        <dbReference type="EMBL" id="QDZ21258.1"/>
    </source>
</evidence>
<protein>
    <submittedName>
        <fullName evidence="2">Uncharacterized protein</fullName>
    </submittedName>
</protein>
<dbReference type="InterPro" id="IPR038052">
    <property type="entry name" value="Chaperonin_RbcX_sf"/>
</dbReference>